<accession>A0A2X3JFB7</accession>
<reference evidence="1 2" key="1">
    <citation type="submission" date="2018-06" db="EMBL/GenBank/DDBJ databases">
        <authorList>
            <consortium name="Pathogen Informatics"/>
            <person name="Doyle S."/>
        </authorList>
    </citation>
    <scope>NUCLEOTIDE SEQUENCE [LARGE SCALE GENOMIC DNA]</scope>
    <source>
        <strain evidence="1 2">NCTC8009</strain>
    </source>
</reference>
<evidence type="ECO:0000313" key="1">
    <source>
        <dbReference type="EMBL" id="SQD03302.1"/>
    </source>
</evidence>
<dbReference type="Proteomes" id="UP000250991">
    <property type="component" value="Unassembled WGS sequence"/>
</dbReference>
<organism evidence="1 2">
    <name type="scientific">Escherichia coli</name>
    <dbReference type="NCBI Taxonomy" id="562"/>
    <lineage>
        <taxon>Bacteria</taxon>
        <taxon>Pseudomonadati</taxon>
        <taxon>Pseudomonadota</taxon>
        <taxon>Gammaproteobacteria</taxon>
        <taxon>Enterobacterales</taxon>
        <taxon>Enterobacteriaceae</taxon>
        <taxon>Escherichia</taxon>
    </lineage>
</organism>
<dbReference type="AlphaFoldDB" id="A0A2X3JFB7"/>
<protein>
    <submittedName>
        <fullName evidence="1">Uncharacterized protein</fullName>
    </submittedName>
</protein>
<proteinExistence type="predicted"/>
<evidence type="ECO:0000313" key="2">
    <source>
        <dbReference type="Proteomes" id="UP000250991"/>
    </source>
</evidence>
<name>A0A2X3JFB7_ECOLX</name>
<dbReference type="EMBL" id="UARW01000010">
    <property type="protein sequence ID" value="SQD03302.1"/>
    <property type="molecule type" value="Genomic_DNA"/>
</dbReference>
<gene>
    <name evidence="1" type="ORF">NCTC8009_03786</name>
</gene>
<sequence>MHPVKKENDVLLLQPEAVAQNIQAFVIPVTGGLLK</sequence>